<feature type="transmembrane region" description="Helical" evidence="1">
    <location>
        <begin position="328"/>
        <end position="346"/>
    </location>
</feature>
<dbReference type="Gene3D" id="1.20.1250.20">
    <property type="entry name" value="MFS general substrate transporter like domains"/>
    <property type="match status" value="1"/>
</dbReference>
<feature type="transmembrane region" description="Helical" evidence="1">
    <location>
        <begin position="90"/>
        <end position="113"/>
    </location>
</feature>
<reference evidence="2" key="1">
    <citation type="submission" date="2021-01" db="EMBL/GenBank/DDBJ databases">
        <authorList>
            <person name="Corre E."/>
            <person name="Pelletier E."/>
            <person name="Niang G."/>
            <person name="Scheremetjew M."/>
            <person name="Finn R."/>
            <person name="Kale V."/>
            <person name="Holt S."/>
            <person name="Cochrane G."/>
            <person name="Meng A."/>
            <person name="Brown T."/>
            <person name="Cohen L."/>
        </authorList>
    </citation>
    <scope>NUCLEOTIDE SEQUENCE</scope>
</reference>
<feature type="transmembrane region" description="Helical" evidence="1">
    <location>
        <begin position="167"/>
        <end position="189"/>
    </location>
</feature>
<sequence length="461" mass="50038">MDAFIVEKPMLSSYHVDPNAKRSRMMWILVFGHLVDFMSLSALISTSLDFMKELGHGASMSGLLVSSGYFLFFFGTAGARLCMEPWSQTFGRNACVISCVWHSITCIVNALVMTPSAVTVVQSDVRFFVVMASCVSRGLLQGISVPLAKMMVLKVVPKFEYINFHSYWNASTTLGLGLGPALCSLLSFLCDIHTTGNQAAAPQAVLAVVFLVFALGTWWVIPSDIQDLIDIKSVQDAEPDEASQTTTAKEASSGTWVNKHVWVADAVLGQVRAGVVSSLEVASAMLMERFYELSTREIGLILGATFVAGWMSMELLRAVRRCGILTDSALVCVLAATSLLSTSLFFDWHVGWQESRWGFWLIVTADVSIFSTVYVANSIADGLCSAYAVPGTWYSQENALICNGLQNTVGRFAGPPVSRYLIDVGGQNAYALAQTFICTVPLSAGLVMWRAIRTGSLGPLE</sequence>
<evidence type="ECO:0000313" key="2">
    <source>
        <dbReference type="EMBL" id="CAD8851537.1"/>
    </source>
</evidence>
<organism evidence="2">
    <name type="scientific">Noctiluca scintillans</name>
    <name type="common">Sea sparkle</name>
    <name type="synonym">Red tide dinoflagellate</name>
    <dbReference type="NCBI Taxonomy" id="2966"/>
    <lineage>
        <taxon>Eukaryota</taxon>
        <taxon>Sar</taxon>
        <taxon>Alveolata</taxon>
        <taxon>Dinophyceae</taxon>
        <taxon>Noctilucales</taxon>
        <taxon>Noctilucaceae</taxon>
        <taxon>Noctiluca</taxon>
    </lineage>
</organism>
<dbReference type="InterPro" id="IPR036259">
    <property type="entry name" value="MFS_trans_sf"/>
</dbReference>
<protein>
    <submittedName>
        <fullName evidence="2">Uncharacterized protein</fullName>
    </submittedName>
</protein>
<dbReference type="SUPFAM" id="SSF103473">
    <property type="entry name" value="MFS general substrate transporter"/>
    <property type="match status" value="1"/>
</dbReference>
<name>A0A7S1AEE2_NOCSC</name>
<feature type="transmembrane region" description="Helical" evidence="1">
    <location>
        <begin position="57"/>
        <end position="78"/>
    </location>
</feature>
<feature type="transmembrane region" description="Helical" evidence="1">
    <location>
        <begin position="125"/>
        <end position="147"/>
    </location>
</feature>
<proteinExistence type="predicted"/>
<keyword evidence="1" id="KW-0472">Membrane</keyword>
<accession>A0A7S1AEE2</accession>
<feature type="transmembrane region" description="Helical" evidence="1">
    <location>
        <begin position="25"/>
        <end position="45"/>
    </location>
</feature>
<keyword evidence="1" id="KW-1133">Transmembrane helix</keyword>
<dbReference type="AlphaFoldDB" id="A0A7S1AEE2"/>
<dbReference type="EMBL" id="HBFQ01036702">
    <property type="protein sequence ID" value="CAD8851537.1"/>
    <property type="molecule type" value="Transcribed_RNA"/>
</dbReference>
<feature type="transmembrane region" description="Helical" evidence="1">
    <location>
        <begin position="358"/>
        <end position="376"/>
    </location>
</feature>
<gene>
    <name evidence="2" type="ORF">NSCI0253_LOCUS25887</name>
</gene>
<evidence type="ECO:0000256" key="1">
    <source>
        <dbReference type="SAM" id="Phobius"/>
    </source>
</evidence>
<keyword evidence="1" id="KW-0812">Transmembrane</keyword>
<feature type="transmembrane region" description="Helical" evidence="1">
    <location>
        <begin position="201"/>
        <end position="221"/>
    </location>
</feature>